<keyword evidence="5" id="KW-0325">Glycoprotein</keyword>
<sequence length="303" mass="33436">MVRTVLQEGGIKPFAIVLHPAEGFMFWSDHGVPKKIERCNMDGTKRKVIAKEDIDYVKSLAIDLDSQRVFWVEYSKNYLSSAKFDGNNRRKNLITQLKTSTSIDIYGQHVYFVTYETGHKAVYKASKVDGSGWTKVFDGKNTLYKLKVFHPSKQLEGYDVCGDDNGGCSHLCLPTSGHTFSCACPNDRDMSSDNFTCLNSDGSVVTSTPRLTTNAPSSRLPFTIPQTNSTSGTKENKNADATVGSSCTHGTLAVVIASVTFIAMVGMLIYNRHLLTRIVASAGNSNPVQRRNCEENMYTEAIL</sequence>
<dbReference type="EMBL" id="JAFNEN010001201">
    <property type="protein sequence ID" value="KAG8174494.1"/>
    <property type="molecule type" value="Genomic_DNA"/>
</dbReference>
<feature type="region of interest" description="Disordered" evidence="7">
    <location>
        <begin position="208"/>
        <end position="239"/>
    </location>
</feature>
<evidence type="ECO:0000259" key="9">
    <source>
        <dbReference type="Pfam" id="PF16472"/>
    </source>
</evidence>
<dbReference type="InterPro" id="IPR050778">
    <property type="entry name" value="Cueball_EGF_LRP_Nidogen"/>
</dbReference>
<dbReference type="SUPFAM" id="SSF57196">
    <property type="entry name" value="EGF/Laminin"/>
    <property type="match status" value="1"/>
</dbReference>
<dbReference type="InterPro" id="IPR011042">
    <property type="entry name" value="6-blade_b-propeller_TolB-like"/>
</dbReference>
<comment type="caution">
    <text evidence="10">The sequence shown here is derived from an EMBL/GenBank/DDBJ whole genome shotgun (WGS) entry which is preliminary data.</text>
</comment>
<evidence type="ECO:0000256" key="6">
    <source>
        <dbReference type="PROSITE-ProRule" id="PRU00461"/>
    </source>
</evidence>
<feature type="repeat" description="LDL-receptor class B" evidence="6">
    <location>
        <begin position="23"/>
        <end position="66"/>
    </location>
</feature>
<dbReference type="PANTHER" id="PTHR46513">
    <property type="entry name" value="VITELLOGENIN RECEPTOR-LIKE PROTEIN-RELATED-RELATED"/>
    <property type="match status" value="1"/>
</dbReference>
<dbReference type="GO" id="GO:0005886">
    <property type="term" value="C:plasma membrane"/>
    <property type="evidence" value="ECO:0007669"/>
    <property type="project" value="TreeGrafter"/>
</dbReference>
<dbReference type="Pfam" id="PF16472">
    <property type="entry name" value="DUF5050"/>
    <property type="match status" value="1"/>
</dbReference>
<dbReference type="Gene3D" id="2.120.10.30">
    <property type="entry name" value="TolB, C-terminal domain"/>
    <property type="match status" value="1"/>
</dbReference>
<dbReference type="GO" id="GO:0042813">
    <property type="term" value="F:Wnt receptor activity"/>
    <property type="evidence" value="ECO:0007669"/>
    <property type="project" value="TreeGrafter"/>
</dbReference>
<keyword evidence="1" id="KW-0245">EGF-like domain</keyword>
<keyword evidence="4" id="KW-1015">Disulfide bond</keyword>
<dbReference type="InterPro" id="IPR000033">
    <property type="entry name" value="LDLR_classB_rpt"/>
</dbReference>
<dbReference type="PROSITE" id="PS51120">
    <property type="entry name" value="LDLRB"/>
    <property type="match status" value="1"/>
</dbReference>
<evidence type="ECO:0000256" key="3">
    <source>
        <dbReference type="ARBA" id="ARBA00022737"/>
    </source>
</evidence>
<keyword evidence="8" id="KW-0472">Membrane</keyword>
<name>A0AAV6TS34_9ARAC</name>
<gene>
    <name evidence="10" type="ORF">JTE90_006652</name>
</gene>
<evidence type="ECO:0000256" key="7">
    <source>
        <dbReference type="SAM" id="MobiDB-lite"/>
    </source>
</evidence>
<evidence type="ECO:0000256" key="2">
    <source>
        <dbReference type="ARBA" id="ARBA00022729"/>
    </source>
</evidence>
<evidence type="ECO:0000256" key="1">
    <source>
        <dbReference type="ARBA" id="ARBA00022536"/>
    </source>
</evidence>
<evidence type="ECO:0000256" key="4">
    <source>
        <dbReference type="ARBA" id="ARBA00023157"/>
    </source>
</evidence>
<dbReference type="FunFam" id="2.120.10.30:FF:000241">
    <property type="entry name" value="Low-density lipoprotein receptor-related protein 6"/>
    <property type="match status" value="1"/>
</dbReference>
<keyword evidence="3" id="KW-0677">Repeat</keyword>
<dbReference type="SMART" id="SM00135">
    <property type="entry name" value="LY"/>
    <property type="match status" value="3"/>
</dbReference>
<accession>A0AAV6TS34</accession>
<dbReference type="GO" id="GO:0060070">
    <property type="term" value="P:canonical Wnt signaling pathway"/>
    <property type="evidence" value="ECO:0007669"/>
    <property type="project" value="TreeGrafter"/>
</dbReference>
<evidence type="ECO:0000256" key="5">
    <source>
        <dbReference type="ARBA" id="ARBA00023180"/>
    </source>
</evidence>
<proteinExistence type="predicted"/>
<evidence type="ECO:0000256" key="8">
    <source>
        <dbReference type="SAM" id="Phobius"/>
    </source>
</evidence>
<reference evidence="10 11" key="1">
    <citation type="journal article" date="2022" name="Nat. Ecol. Evol.">
        <title>A masculinizing supergene underlies an exaggerated male reproductive morph in a spider.</title>
        <authorList>
            <person name="Hendrickx F."/>
            <person name="De Corte Z."/>
            <person name="Sonet G."/>
            <person name="Van Belleghem S.M."/>
            <person name="Kostlbacher S."/>
            <person name="Vangestel C."/>
        </authorList>
    </citation>
    <scope>NUCLEOTIDE SEQUENCE [LARGE SCALE GENOMIC DNA]</scope>
    <source>
        <strain evidence="10">W744_W776</strain>
    </source>
</reference>
<dbReference type="SUPFAM" id="SSF63825">
    <property type="entry name" value="YWTD domain"/>
    <property type="match status" value="1"/>
</dbReference>
<dbReference type="GO" id="GO:0017147">
    <property type="term" value="F:Wnt-protein binding"/>
    <property type="evidence" value="ECO:0007669"/>
    <property type="project" value="TreeGrafter"/>
</dbReference>
<evidence type="ECO:0000313" key="11">
    <source>
        <dbReference type="Proteomes" id="UP000827092"/>
    </source>
</evidence>
<keyword evidence="8" id="KW-1133">Transmembrane helix</keyword>
<organism evidence="10 11">
    <name type="scientific">Oedothorax gibbosus</name>
    <dbReference type="NCBI Taxonomy" id="931172"/>
    <lineage>
        <taxon>Eukaryota</taxon>
        <taxon>Metazoa</taxon>
        <taxon>Ecdysozoa</taxon>
        <taxon>Arthropoda</taxon>
        <taxon>Chelicerata</taxon>
        <taxon>Arachnida</taxon>
        <taxon>Araneae</taxon>
        <taxon>Araneomorphae</taxon>
        <taxon>Entelegynae</taxon>
        <taxon>Araneoidea</taxon>
        <taxon>Linyphiidae</taxon>
        <taxon>Erigoninae</taxon>
        <taxon>Oedothorax</taxon>
    </lineage>
</organism>
<protein>
    <recommendedName>
        <fullName evidence="9">Prolow-density lipoprotein receptor-related protein 1-like beta-propeller domain-containing protein</fullName>
    </recommendedName>
</protein>
<dbReference type="Pfam" id="PF14670">
    <property type="entry name" value="FXa_inhibition"/>
    <property type="match status" value="1"/>
</dbReference>
<feature type="transmembrane region" description="Helical" evidence="8">
    <location>
        <begin position="250"/>
        <end position="270"/>
    </location>
</feature>
<keyword evidence="2" id="KW-0732">Signal</keyword>
<keyword evidence="8" id="KW-0812">Transmembrane</keyword>
<feature type="compositionally biased region" description="Polar residues" evidence="7">
    <location>
        <begin position="208"/>
        <end position="217"/>
    </location>
</feature>
<dbReference type="InterPro" id="IPR032485">
    <property type="entry name" value="LRP1-like_beta_prop"/>
</dbReference>
<dbReference type="Proteomes" id="UP000827092">
    <property type="component" value="Unassembled WGS sequence"/>
</dbReference>
<feature type="compositionally biased region" description="Polar residues" evidence="7">
    <location>
        <begin position="224"/>
        <end position="233"/>
    </location>
</feature>
<dbReference type="PANTHER" id="PTHR46513:SF13">
    <property type="entry name" value="EGF-LIKE DOMAIN-CONTAINING PROTEIN"/>
    <property type="match status" value="1"/>
</dbReference>
<feature type="domain" description="Prolow-density lipoprotein receptor-related protein 1-like beta-propeller" evidence="9">
    <location>
        <begin position="21"/>
        <end position="141"/>
    </location>
</feature>
<dbReference type="AlphaFoldDB" id="A0AAV6TS34"/>
<evidence type="ECO:0000313" key="10">
    <source>
        <dbReference type="EMBL" id="KAG8174494.1"/>
    </source>
</evidence>
<keyword evidence="11" id="KW-1185">Reference proteome</keyword>